<proteinExistence type="predicted"/>
<feature type="domain" description="MYND-type" evidence="5">
    <location>
        <begin position="21"/>
        <end position="63"/>
    </location>
</feature>
<accession>A0A8H7XK72</accession>
<dbReference type="AlphaFoldDB" id="A0A8H7XK72"/>
<gene>
    <name evidence="7" type="ORF">JR316_007819</name>
    <name evidence="6" type="ORF">JR316_013037</name>
</gene>
<keyword evidence="1" id="KW-0479">Metal-binding</keyword>
<name>A0A8H7XK72_PSICU</name>
<dbReference type="Gene3D" id="6.10.140.2220">
    <property type="match status" value="1"/>
</dbReference>
<dbReference type="EMBL" id="JAFIQS010000007">
    <property type="protein sequence ID" value="KAG5167469.1"/>
    <property type="molecule type" value="Genomic_DNA"/>
</dbReference>
<keyword evidence="2 4" id="KW-0863">Zinc-finger</keyword>
<evidence type="ECO:0000256" key="4">
    <source>
        <dbReference type="PROSITE-ProRule" id="PRU00134"/>
    </source>
</evidence>
<dbReference type="PROSITE" id="PS50865">
    <property type="entry name" value="ZF_MYND_2"/>
    <property type="match status" value="1"/>
</dbReference>
<reference evidence="6" key="1">
    <citation type="submission" date="2021-02" db="EMBL/GenBank/DDBJ databases">
        <title>Psilocybe cubensis genome.</title>
        <authorList>
            <person name="Mckernan K.J."/>
            <person name="Crawford S."/>
            <person name="Trippe A."/>
            <person name="Kane L.T."/>
            <person name="Mclaughlin S."/>
        </authorList>
    </citation>
    <scope>NUCLEOTIDE SEQUENCE [LARGE SCALE GENOMIC DNA]</scope>
    <source>
        <strain evidence="6">MGC-MH-2018</strain>
    </source>
</reference>
<keyword evidence="3" id="KW-0862">Zinc</keyword>
<evidence type="ECO:0000313" key="7">
    <source>
        <dbReference type="EMBL" id="KAG5167469.1"/>
    </source>
</evidence>
<dbReference type="Pfam" id="PF01753">
    <property type="entry name" value="zf-MYND"/>
    <property type="match status" value="1"/>
</dbReference>
<dbReference type="SUPFAM" id="SSF144232">
    <property type="entry name" value="HIT/MYND zinc finger-like"/>
    <property type="match status" value="1"/>
</dbReference>
<evidence type="ECO:0000259" key="5">
    <source>
        <dbReference type="PROSITE" id="PS50865"/>
    </source>
</evidence>
<comment type="caution">
    <text evidence="6">The sequence shown here is derived from an EMBL/GenBank/DDBJ whole genome shotgun (WGS) entry which is preliminary data.</text>
</comment>
<protein>
    <recommendedName>
        <fullName evidence="5">MYND-type domain-containing protein</fullName>
    </recommendedName>
</protein>
<dbReference type="GO" id="GO:0008270">
    <property type="term" value="F:zinc ion binding"/>
    <property type="evidence" value="ECO:0007669"/>
    <property type="project" value="UniProtKB-KW"/>
</dbReference>
<evidence type="ECO:0000256" key="1">
    <source>
        <dbReference type="ARBA" id="ARBA00022723"/>
    </source>
</evidence>
<evidence type="ECO:0000313" key="6">
    <source>
        <dbReference type="EMBL" id="KAG5162117.1"/>
    </source>
</evidence>
<dbReference type="InterPro" id="IPR002893">
    <property type="entry name" value="Znf_MYND"/>
</dbReference>
<organism evidence="6">
    <name type="scientific">Psilocybe cubensis</name>
    <name type="common">Psychedelic mushroom</name>
    <name type="synonym">Stropharia cubensis</name>
    <dbReference type="NCBI Taxonomy" id="181762"/>
    <lineage>
        <taxon>Eukaryota</taxon>
        <taxon>Fungi</taxon>
        <taxon>Dikarya</taxon>
        <taxon>Basidiomycota</taxon>
        <taxon>Agaricomycotina</taxon>
        <taxon>Agaricomycetes</taxon>
        <taxon>Agaricomycetidae</taxon>
        <taxon>Agaricales</taxon>
        <taxon>Agaricineae</taxon>
        <taxon>Strophariaceae</taxon>
        <taxon>Psilocybe</taxon>
    </lineage>
</organism>
<evidence type="ECO:0000256" key="3">
    <source>
        <dbReference type="ARBA" id="ARBA00022833"/>
    </source>
</evidence>
<dbReference type="EMBL" id="JAFIQS010000021">
    <property type="protein sequence ID" value="KAG5162117.1"/>
    <property type="molecule type" value="Genomic_DNA"/>
</dbReference>
<dbReference type="PROSITE" id="PS01360">
    <property type="entry name" value="ZF_MYND_1"/>
    <property type="match status" value="1"/>
</dbReference>
<sequence length="246" mass="27611">MTTPGPGFADFRQVRKALVQCQTCFKSSNTDGVTLFKCAGCRMALYCSKECQKGNWRNHKGTCYNLQLLIADSSSAEDKMVWALDRYCSKNQPLLAQYGVRVMDLASDITRGKRDVCTIFLKYVPELATRGKPEHAKFVAVGVEVRPIEKFGVRHRLQRSIDAFHGYITTRLSNEGFIGGFLVFLMVAGTNVAKLCPISFKDDIYRLETGHDWTNTMLSALNDGKNVAVVPPELYSLCTHMLQYLT</sequence>
<evidence type="ECO:0000256" key="2">
    <source>
        <dbReference type="ARBA" id="ARBA00022771"/>
    </source>
</evidence>